<evidence type="ECO:0000313" key="1">
    <source>
        <dbReference type="EMBL" id="CAI9616690.1"/>
    </source>
</evidence>
<keyword evidence="2" id="KW-1185">Reference proteome</keyword>
<organism evidence="1 2">
    <name type="scientific">Staurois parvus</name>
    <dbReference type="NCBI Taxonomy" id="386267"/>
    <lineage>
        <taxon>Eukaryota</taxon>
        <taxon>Metazoa</taxon>
        <taxon>Chordata</taxon>
        <taxon>Craniata</taxon>
        <taxon>Vertebrata</taxon>
        <taxon>Euteleostomi</taxon>
        <taxon>Amphibia</taxon>
        <taxon>Batrachia</taxon>
        <taxon>Anura</taxon>
        <taxon>Neobatrachia</taxon>
        <taxon>Ranoidea</taxon>
        <taxon>Ranidae</taxon>
        <taxon>Staurois</taxon>
    </lineage>
</organism>
<comment type="caution">
    <text evidence="1">The sequence shown here is derived from an EMBL/GenBank/DDBJ whole genome shotgun (WGS) entry which is preliminary data.</text>
</comment>
<dbReference type="Proteomes" id="UP001162483">
    <property type="component" value="Unassembled WGS sequence"/>
</dbReference>
<dbReference type="EMBL" id="CATNWA010020096">
    <property type="protein sequence ID" value="CAI9616690.1"/>
    <property type="molecule type" value="Genomic_DNA"/>
</dbReference>
<proteinExistence type="predicted"/>
<sequence length="29" mass="3300">MKHLEHETRLRGGCPADWVCGLYLQCLAV</sequence>
<gene>
    <name evidence="1" type="ORF">SPARVUS_LOCUS15425557</name>
</gene>
<accession>A0ABN9H4L5</accession>
<evidence type="ECO:0000313" key="2">
    <source>
        <dbReference type="Proteomes" id="UP001162483"/>
    </source>
</evidence>
<reference evidence="1" key="1">
    <citation type="submission" date="2023-05" db="EMBL/GenBank/DDBJ databases">
        <authorList>
            <person name="Stuckert A."/>
        </authorList>
    </citation>
    <scope>NUCLEOTIDE SEQUENCE</scope>
</reference>
<protein>
    <submittedName>
        <fullName evidence="1">Uncharacterized protein</fullName>
    </submittedName>
</protein>
<name>A0ABN9H4L5_9NEOB</name>